<sequence length="76" mass="8328">MWRRAAKKYGVSLGEGGGKIKGEKQEWWRSAFRSRLQRGGVGAIAIAEDGGQAFSWLRAPALPRNSFSPLSSSSYL</sequence>
<gene>
    <name evidence="1" type="ORF">MARPO_0007s0223</name>
</gene>
<keyword evidence="2" id="KW-1185">Reference proteome</keyword>
<dbReference type="EMBL" id="KZ772679">
    <property type="protein sequence ID" value="PTQ47859.1"/>
    <property type="molecule type" value="Genomic_DNA"/>
</dbReference>
<protein>
    <submittedName>
        <fullName evidence="1">Uncharacterized protein</fullName>
    </submittedName>
</protein>
<dbReference type="Gramene" id="Mp3g02340.1">
    <property type="protein sequence ID" value="Mp3g02340.1.cds1"/>
    <property type="gene ID" value="Mp3g02340"/>
</dbReference>
<accession>A0A2R6XP20</accession>
<reference evidence="2" key="1">
    <citation type="journal article" date="2017" name="Cell">
        <title>Insights into land plant evolution garnered from the Marchantia polymorpha genome.</title>
        <authorList>
            <person name="Bowman J.L."/>
            <person name="Kohchi T."/>
            <person name="Yamato K.T."/>
            <person name="Jenkins J."/>
            <person name="Shu S."/>
            <person name="Ishizaki K."/>
            <person name="Yamaoka S."/>
            <person name="Nishihama R."/>
            <person name="Nakamura Y."/>
            <person name="Berger F."/>
            <person name="Adam C."/>
            <person name="Aki S.S."/>
            <person name="Althoff F."/>
            <person name="Araki T."/>
            <person name="Arteaga-Vazquez M.A."/>
            <person name="Balasubrmanian S."/>
            <person name="Barry K."/>
            <person name="Bauer D."/>
            <person name="Boehm C.R."/>
            <person name="Briginshaw L."/>
            <person name="Caballero-Perez J."/>
            <person name="Catarino B."/>
            <person name="Chen F."/>
            <person name="Chiyoda S."/>
            <person name="Chovatia M."/>
            <person name="Davies K.M."/>
            <person name="Delmans M."/>
            <person name="Demura T."/>
            <person name="Dierschke T."/>
            <person name="Dolan L."/>
            <person name="Dorantes-Acosta A.E."/>
            <person name="Eklund D.M."/>
            <person name="Florent S.N."/>
            <person name="Flores-Sandoval E."/>
            <person name="Fujiyama A."/>
            <person name="Fukuzawa H."/>
            <person name="Galik B."/>
            <person name="Grimanelli D."/>
            <person name="Grimwood J."/>
            <person name="Grossniklaus U."/>
            <person name="Hamada T."/>
            <person name="Haseloff J."/>
            <person name="Hetherington A.J."/>
            <person name="Higo A."/>
            <person name="Hirakawa Y."/>
            <person name="Hundley H.N."/>
            <person name="Ikeda Y."/>
            <person name="Inoue K."/>
            <person name="Inoue S.I."/>
            <person name="Ishida S."/>
            <person name="Jia Q."/>
            <person name="Kakita M."/>
            <person name="Kanazawa T."/>
            <person name="Kawai Y."/>
            <person name="Kawashima T."/>
            <person name="Kennedy M."/>
            <person name="Kinose K."/>
            <person name="Kinoshita T."/>
            <person name="Kohara Y."/>
            <person name="Koide E."/>
            <person name="Komatsu K."/>
            <person name="Kopischke S."/>
            <person name="Kubo M."/>
            <person name="Kyozuka J."/>
            <person name="Lagercrantz U."/>
            <person name="Lin S.S."/>
            <person name="Lindquist E."/>
            <person name="Lipzen A.M."/>
            <person name="Lu C.W."/>
            <person name="De Luna E."/>
            <person name="Martienssen R.A."/>
            <person name="Minamino N."/>
            <person name="Mizutani M."/>
            <person name="Mizutani M."/>
            <person name="Mochizuki N."/>
            <person name="Monte I."/>
            <person name="Mosher R."/>
            <person name="Nagasaki H."/>
            <person name="Nakagami H."/>
            <person name="Naramoto S."/>
            <person name="Nishitani K."/>
            <person name="Ohtani M."/>
            <person name="Okamoto T."/>
            <person name="Okumura M."/>
            <person name="Phillips J."/>
            <person name="Pollak B."/>
            <person name="Reinders A."/>
            <person name="Rovekamp M."/>
            <person name="Sano R."/>
            <person name="Sawa S."/>
            <person name="Schmid M.W."/>
            <person name="Shirakawa M."/>
            <person name="Solano R."/>
            <person name="Spunde A."/>
            <person name="Suetsugu N."/>
            <person name="Sugano S."/>
            <person name="Sugiyama A."/>
            <person name="Sun R."/>
            <person name="Suzuki Y."/>
            <person name="Takenaka M."/>
            <person name="Takezawa D."/>
            <person name="Tomogane H."/>
            <person name="Tsuzuki M."/>
            <person name="Ueda T."/>
            <person name="Umeda M."/>
            <person name="Ward J.M."/>
            <person name="Watanabe Y."/>
            <person name="Yazaki K."/>
            <person name="Yokoyama R."/>
            <person name="Yoshitake Y."/>
            <person name="Yotsui I."/>
            <person name="Zachgo S."/>
            <person name="Schmutz J."/>
        </authorList>
    </citation>
    <scope>NUCLEOTIDE SEQUENCE [LARGE SCALE GENOMIC DNA]</scope>
    <source>
        <strain evidence="2">Tak-1</strain>
    </source>
</reference>
<organism evidence="1 2">
    <name type="scientific">Marchantia polymorpha</name>
    <name type="common">Common liverwort</name>
    <name type="synonym">Marchantia aquatica</name>
    <dbReference type="NCBI Taxonomy" id="3197"/>
    <lineage>
        <taxon>Eukaryota</taxon>
        <taxon>Viridiplantae</taxon>
        <taxon>Streptophyta</taxon>
        <taxon>Embryophyta</taxon>
        <taxon>Marchantiophyta</taxon>
        <taxon>Marchantiopsida</taxon>
        <taxon>Marchantiidae</taxon>
        <taxon>Marchantiales</taxon>
        <taxon>Marchantiaceae</taxon>
        <taxon>Marchantia</taxon>
    </lineage>
</organism>
<dbReference type="Proteomes" id="UP000244005">
    <property type="component" value="Unassembled WGS sequence"/>
</dbReference>
<evidence type="ECO:0000313" key="1">
    <source>
        <dbReference type="EMBL" id="PTQ47859.1"/>
    </source>
</evidence>
<proteinExistence type="predicted"/>
<evidence type="ECO:0000313" key="2">
    <source>
        <dbReference type="Proteomes" id="UP000244005"/>
    </source>
</evidence>
<name>A0A2R6XP20_MARPO</name>
<dbReference type="AlphaFoldDB" id="A0A2R6XP20"/>